<dbReference type="SUPFAM" id="SSF63411">
    <property type="entry name" value="LuxS/MPP-like metallohydrolase"/>
    <property type="match status" value="4"/>
</dbReference>
<feature type="domain" description="Peptidase M16 N-terminal" evidence="1">
    <location>
        <begin position="61"/>
        <end position="147"/>
    </location>
</feature>
<gene>
    <name evidence="3" type="ORF">RUM43_009324</name>
</gene>
<dbReference type="Pfam" id="PF00675">
    <property type="entry name" value="Peptidase_M16"/>
    <property type="match status" value="1"/>
</dbReference>
<dbReference type="GO" id="GO:0046872">
    <property type="term" value="F:metal ion binding"/>
    <property type="evidence" value="ECO:0007669"/>
    <property type="project" value="InterPro"/>
</dbReference>
<feature type="domain" description="Peptidase M16 C-terminal" evidence="2">
    <location>
        <begin position="205"/>
        <end position="384"/>
    </location>
</feature>
<dbReference type="Proteomes" id="UP001372834">
    <property type="component" value="Unassembled WGS sequence"/>
</dbReference>
<organism evidence="3 4">
    <name type="scientific">Polyplax serrata</name>
    <name type="common">Common mouse louse</name>
    <dbReference type="NCBI Taxonomy" id="468196"/>
    <lineage>
        <taxon>Eukaryota</taxon>
        <taxon>Metazoa</taxon>
        <taxon>Ecdysozoa</taxon>
        <taxon>Arthropoda</taxon>
        <taxon>Hexapoda</taxon>
        <taxon>Insecta</taxon>
        <taxon>Pterygota</taxon>
        <taxon>Neoptera</taxon>
        <taxon>Paraneoptera</taxon>
        <taxon>Psocodea</taxon>
        <taxon>Troctomorpha</taxon>
        <taxon>Phthiraptera</taxon>
        <taxon>Anoplura</taxon>
        <taxon>Polyplacidae</taxon>
        <taxon>Polyplax</taxon>
    </lineage>
</organism>
<dbReference type="FunFam" id="3.30.830.10:FF:000036">
    <property type="entry name" value="Putative zinc metalloprotease"/>
    <property type="match status" value="1"/>
</dbReference>
<comment type="caution">
    <text evidence="3">The sequence shown here is derived from an EMBL/GenBank/DDBJ whole genome shotgun (WGS) entry which is preliminary data.</text>
</comment>
<dbReference type="InterPro" id="IPR007863">
    <property type="entry name" value="Peptidase_M16_C"/>
</dbReference>
<dbReference type="Pfam" id="PF05193">
    <property type="entry name" value="Peptidase_M16_C"/>
    <property type="match status" value="1"/>
</dbReference>
<proteinExistence type="predicted"/>
<evidence type="ECO:0008006" key="5">
    <source>
        <dbReference type="Google" id="ProtNLM"/>
    </source>
</evidence>
<dbReference type="FunFam" id="3.30.830.10:FF:000015">
    <property type="entry name" value="Putative zinc metalloprotease"/>
    <property type="match status" value="1"/>
</dbReference>
<dbReference type="InterPro" id="IPR011249">
    <property type="entry name" value="Metalloenz_LuxS/M16"/>
</dbReference>
<dbReference type="FunFam" id="3.30.830.10:FF:000031">
    <property type="entry name" value="Putative zinc metalloprotease"/>
    <property type="match status" value="1"/>
</dbReference>
<name>A0AAN8NVY0_POLSC</name>
<dbReference type="PANTHER" id="PTHR43016">
    <property type="entry name" value="PRESEQUENCE PROTEASE"/>
    <property type="match status" value="1"/>
</dbReference>
<reference evidence="3 4" key="1">
    <citation type="submission" date="2023-10" db="EMBL/GenBank/DDBJ databases">
        <title>Genomes of two closely related lineages of the louse Polyplax serrata with different host specificities.</title>
        <authorList>
            <person name="Martinu J."/>
            <person name="Tarabai H."/>
            <person name="Stefka J."/>
            <person name="Hypsa V."/>
        </authorList>
    </citation>
    <scope>NUCLEOTIDE SEQUENCE [LARGE SCALE GENOMIC DNA]</scope>
    <source>
        <strain evidence="3">HR10_N</strain>
    </source>
</reference>
<sequence>MPDGGNIKSYGNYKLIAHEKANGLIDVCKYKSTKTGVTVVIAQVEGPVVNGYFVLATEAFDDDGLPHTLEHLIFLGSEDYPYKGVLDLLANRMLAPGSNAWTDTDHTCYTVTTAGSEGFLSLMPIYIDHILYPTLNDSAFITEVHHINGEGRDAGVVYCEEEGTENTGENRVLTELLNQIYPGKCGYKSQIGGKLKNLRESTDNNKIKNYHKQFYTPENLTLIITGTVDEGEFFRALTPVEEKILSKGPLEPFKRPWQTPVPPFTTSVDTMVLYPADCEDNGMVYIGWRGPSAVNQFYEMSACSTLLRYLTDTSISWLQKDFVEIDDPYASSVSFSLQENSVSLFYLIFENVPNEKLDQVKDQLFLSLRRFYEEPNSFNLARMRSVIQKQKAETLTSLENQPHDSIAFMVIGDMLYGNTPDDLRERLNAKDMLDRMVVEQEGYWKGLVKKYFLEAPSVTVRGKPSRSEQEKLTEIEEQRVVKQIELLGPEGLRLKEKTLAEAIKMNEIQPPEELLTKLPIPDTNKITFHSIHSYTPDDPQKNRINFSKAPVYMHVDDLKTNFVYMLLIMNTESLSKELRPYLLLYLESILESPIQRGDKLIDHEEIVAQLEADTISVSTKIGMESICKRFSCGSYCHSASLALQVEPRKYEDGIKWIRELLFNTVFTKERLKIIATKIINDVPQFKRKGSKIVYDLMKGMRFGEGSNHYWNSLLRQQKFLTELVEKLDNPATAEVVLRELDTVRVLLTAPGNIAVYVAANLDTLSLTHPDIIEPWTEVLPKHVNPVKMKYSVVNDYVHMNNNESEGNGCLVGLGCVDSAFLCQTVSTIRDFNDPDLPALLVFIQYVTQVEGPLWRQIRGQGLSYSYNITFKPNEGLLYLTFYRSTNVFASYKETKRILQGYLEEGTKFEETLLDSAKSSLIFEIIDAEKCISDVVLESILSYFKKVDHNYNKNLVSKVSQVTADQLLEVGRKYISPLFSSDSKVSIVCHPSKAAEIAENFRQMDVEVNIHKSLEETFLNA</sequence>
<evidence type="ECO:0000313" key="3">
    <source>
        <dbReference type="EMBL" id="KAK6623472.1"/>
    </source>
</evidence>
<evidence type="ECO:0000259" key="2">
    <source>
        <dbReference type="Pfam" id="PF05193"/>
    </source>
</evidence>
<dbReference type="Gene3D" id="3.30.830.10">
    <property type="entry name" value="Metalloenzyme, LuxS/M16 peptidase-like"/>
    <property type="match status" value="4"/>
</dbReference>
<evidence type="ECO:0000259" key="1">
    <source>
        <dbReference type="Pfam" id="PF00675"/>
    </source>
</evidence>
<evidence type="ECO:0000313" key="4">
    <source>
        <dbReference type="Proteomes" id="UP001372834"/>
    </source>
</evidence>
<dbReference type="AlphaFoldDB" id="A0AAN8NVY0"/>
<dbReference type="PANTHER" id="PTHR43016:SF16">
    <property type="entry name" value="METALLOPROTEASE, PUTATIVE (AFU_ORTHOLOGUE AFUA_4G07610)-RELATED"/>
    <property type="match status" value="1"/>
</dbReference>
<dbReference type="EMBL" id="JAWJWE010000038">
    <property type="protein sequence ID" value="KAK6623472.1"/>
    <property type="molecule type" value="Genomic_DNA"/>
</dbReference>
<accession>A0AAN8NVY0</accession>
<dbReference type="InterPro" id="IPR011765">
    <property type="entry name" value="Pept_M16_N"/>
</dbReference>
<protein>
    <recommendedName>
        <fullName evidence="5">Presequence protease, mitochondrial</fullName>
    </recommendedName>
</protein>